<dbReference type="EMBL" id="JAQIZT010000004">
    <property type="protein sequence ID" value="KAJ6999962.1"/>
    <property type="molecule type" value="Genomic_DNA"/>
</dbReference>
<comment type="similarity">
    <text evidence="2">Belongs to the CLV3/ESR signal peptide family.</text>
</comment>
<feature type="region of interest" description="Disordered" evidence="8">
    <location>
        <begin position="50"/>
        <end position="84"/>
    </location>
</feature>
<keyword evidence="7" id="KW-0379">Hydroxylation</keyword>
<evidence type="ECO:0000313" key="10">
    <source>
        <dbReference type="EMBL" id="KAJ6999962.1"/>
    </source>
</evidence>
<evidence type="ECO:0000256" key="8">
    <source>
        <dbReference type="SAM" id="MobiDB-lite"/>
    </source>
</evidence>
<feature type="compositionally biased region" description="Basic and acidic residues" evidence="8">
    <location>
        <begin position="71"/>
        <end position="84"/>
    </location>
</feature>
<keyword evidence="9" id="KW-1133">Transmembrane helix</keyword>
<evidence type="ECO:0000256" key="6">
    <source>
        <dbReference type="ARBA" id="ARBA00023180"/>
    </source>
</evidence>
<evidence type="ECO:0000256" key="7">
    <source>
        <dbReference type="ARBA" id="ARBA00023278"/>
    </source>
</evidence>
<protein>
    <submittedName>
        <fullName evidence="10">Uncharacterized protein</fullName>
    </submittedName>
</protein>
<dbReference type="InterPro" id="IPR039617">
    <property type="entry name" value="CLAVATA3-CLE"/>
</dbReference>
<sequence>MANSTVLRVSMLILVILSANMINFEAISYRGLESIPKRIASSSHLQKLGYDMSKRNVTDTSPSRLSPGGPDPEHHLFQPMSEKP</sequence>
<comment type="subcellular location">
    <subcellularLocation>
        <location evidence="1">Secreted</location>
        <location evidence="1">Extracellular space</location>
    </subcellularLocation>
</comment>
<keyword evidence="11" id="KW-1185">Reference proteome</keyword>
<proteinExistence type="inferred from homology"/>
<comment type="caution">
    <text evidence="10">The sequence shown here is derived from an EMBL/GenBank/DDBJ whole genome shotgun (WGS) entry which is preliminary data.</text>
</comment>
<dbReference type="GO" id="GO:0005576">
    <property type="term" value="C:extracellular region"/>
    <property type="evidence" value="ECO:0007669"/>
    <property type="project" value="UniProtKB-SubCell"/>
</dbReference>
<keyword evidence="5" id="KW-0221">Differentiation</keyword>
<reference evidence="10 11" key="1">
    <citation type="journal article" date="2023" name="Mol. Ecol. Resour.">
        <title>Chromosome-level genome assembly of a triploid poplar Populus alba 'Berolinensis'.</title>
        <authorList>
            <person name="Chen S."/>
            <person name="Yu Y."/>
            <person name="Wang X."/>
            <person name="Wang S."/>
            <person name="Zhang T."/>
            <person name="Zhou Y."/>
            <person name="He R."/>
            <person name="Meng N."/>
            <person name="Wang Y."/>
            <person name="Liu W."/>
            <person name="Liu Z."/>
            <person name="Liu J."/>
            <person name="Guo Q."/>
            <person name="Huang H."/>
            <person name="Sederoff R.R."/>
            <person name="Wang G."/>
            <person name="Qu G."/>
            <person name="Chen S."/>
        </authorList>
    </citation>
    <scope>NUCLEOTIDE SEQUENCE [LARGE SCALE GENOMIC DNA]</scope>
    <source>
        <strain evidence="10">SC-2020</strain>
    </source>
</reference>
<evidence type="ECO:0000256" key="3">
    <source>
        <dbReference type="ARBA" id="ARBA00022525"/>
    </source>
</evidence>
<keyword evidence="4" id="KW-0732">Signal</keyword>
<keyword evidence="6" id="KW-0325">Glycoprotein</keyword>
<accession>A0AAD6W5J1</accession>
<dbReference type="GO" id="GO:0030154">
    <property type="term" value="P:cell differentiation"/>
    <property type="evidence" value="ECO:0007669"/>
    <property type="project" value="UniProtKB-KW"/>
</dbReference>
<gene>
    <name evidence="10" type="ORF">NC653_010649</name>
</gene>
<dbReference type="Proteomes" id="UP001164929">
    <property type="component" value="Chromosome 4"/>
</dbReference>
<feature type="transmembrane region" description="Helical" evidence="9">
    <location>
        <begin position="6"/>
        <end position="29"/>
    </location>
</feature>
<keyword evidence="9" id="KW-0812">Transmembrane</keyword>
<dbReference type="AlphaFoldDB" id="A0AAD6W5J1"/>
<evidence type="ECO:0000256" key="5">
    <source>
        <dbReference type="ARBA" id="ARBA00022782"/>
    </source>
</evidence>
<evidence type="ECO:0000256" key="9">
    <source>
        <dbReference type="SAM" id="Phobius"/>
    </source>
</evidence>
<evidence type="ECO:0000256" key="2">
    <source>
        <dbReference type="ARBA" id="ARBA00005416"/>
    </source>
</evidence>
<keyword evidence="9" id="KW-0472">Membrane</keyword>
<evidence type="ECO:0000256" key="1">
    <source>
        <dbReference type="ARBA" id="ARBA00004239"/>
    </source>
</evidence>
<organism evidence="10 11">
    <name type="scientific">Populus alba x Populus x berolinensis</name>
    <dbReference type="NCBI Taxonomy" id="444605"/>
    <lineage>
        <taxon>Eukaryota</taxon>
        <taxon>Viridiplantae</taxon>
        <taxon>Streptophyta</taxon>
        <taxon>Embryophyta</taxon>
        <taxon>Tracheophyta</taxon>
        <taxon>Spermatophyta</taxon>
        <taxon>Magnoliopsida</taxon>
        <taxon>eudicotyledons</taxon>
        <taxon>Gunneridae</taxon>
        <taxon>Pentapetalae</taxon>
        <taxon>rosids</taxon>
        <taxon>fabids</taxon>
        <taxon>Malpighiales</taxon>
        <taxon>Salicaceae</taxon>
        <taxon>Saliceae</taxon>
        <taxon>Populus</taxon>
    </lineage>
</organism>
<evidence type="ECO:0000256" key="4">
    <source>
        <dbReference type="ARBA" id="ARBA00022729"/>
    </source>
</evidence>
<dbReference type="PANTHER" id="PTHR36016">
    <property type="entry name" value="CLAVATA3/ESR (CLE)-RELATED PROTEIN 7"/>
    <property type="match status" value="1"/>
</dbReference>
<keyword evidence="3" id="KW-0964">Secreted</keyword>
<name>A0AAD6W5J1_9ROSI</name>
<evidence type="ECO:0000313" key="11">
    <source>
        <dbReference type="Proteomes" id="UP001164929"/>
    </source>
</evidence>
<dbReference type="PANTHER" id="PTHR36016:SF10">
    <property type="entry name" value="CLAVATA3_ESR (CLE)-RELATED PROTEIN 6-LIKE"/>
    <property type="match status" value="1"/>
</dbReference>